<feature type="region of interest" description="Disordered" evidence="1">
    <location>
        <begin position="328"/>
        <end position="402"/>
    </location>
</feature>
<reference evidence="3" key="1">
    <citation type="submission" date="2013-09" db="EMBL/GenBank/DDBJ databases">
        <title>The Genome Sequence of Anopheles culicifacies species A.</title>
        <authorList>
            <consortium name="The Broad Institute Genomics Platform"/>
            <person name="Neafsey D.E."/>
            <person name="Besansky N."/>
            <person name="Howell P."/>
            <person name="Walton C."/>
            <person name="Young S.K."/>
            <person name="Zeng Q."/>
            <person name="Gargeya S."/>
            <person name="Fitzgerald M."/>
            <person name="Haas B."/>
            <person name="Abouelleil A."/>
            <person name="Allen A.W."/>
            <person name="Alvarado L."/>
            <person name="Arachchi H.M."/>
            <person name="Berlin A.M."/>
            <person name="Chapman S.B."/>
            <person name="Gainer-Dewar J."/>
            <person name="Goldberg J."/>
            <person name="Griggs A."/>
            <person name="Gujja S."/>
            <person name="Hansen M."/>
            <person name="Howarth C."/>
            <person name="Imamovic A."/>
            <person name="Ireland A."/>
            <person name="Larimer J."/>
            <person name="McCowan C."/>
            <person name="Murphy C."/>
            <person name="Pearson M."/>
            <person name="Poon T.W."/>
            <person name="Priest M."/>
            <person name="Roberts A."/>
            <person name="Saif S."/>
            <person name="Shea T."/>
            <person name="Sisk P."/>
            <person name="Sykes S."/>
            <person name="Wortman J."/>
            <person name="Nusbaum C."/>
            <person name="Birren B."/>
        </authorList>
    </citation>
    <scope>NUCLEOTIDE SEQUENCE [LARGE SCALE GENOMIC DNA]</scope>
    <source>
        <strain evidence="3">A-37</strain>
    </source>
</reference>
<feature type="region of interest" description="Disordered" evidence="1">
    <location>
        <begin position="494"/>
        <end position="598"/>
    </location>
</feature>
<dbReference type="PANTHER" id="PTHR21477">
    <property type="entry name" value="ZGC:172139"/>
    <property type="match status" value="1"/>
</dbReference>
<dbReference type="VEuPathDB" id="VectorBase:ACUA005074"/>
<feature type="region of interest" description="Disordered" evidence="1">
    <location>
        <begin position="228"/>
        <end position="250"/>
    </location>
</feature>
<feature type="region of interest" description="Disordered" evidence="1">
    <location>
        <begin position="281"/>
        <end position="314"/>
    </location>
</feature>
<accession>A0A182LYJ9</accession>
<sequence length="813" mass="90141">MQGTTYWTDLFVRHFLFQSEPERSIDCDDLLFFVRKKHIKGSSRAMPRYETEIEVFRKDSRKLPIGDPDVDWEETVYLNLVIHQFNYTLTLAICTRTSPKELQVLRRHSQKVYASPSRRKMDTKGDSEEITYPHICFMVDNFDEVFHDILVRDGEMVCVELVATDRDGTVQGVIFLGSIRYDALKKVYDARQSSLGSKVAQRMSFGLFSSGGPQTRCEFVRMKGPQGKGHAEMAVTKPKGSGVETPTSEPGFCATDMWDSEWEEDCEEYYNYRHQRRLSDPSANLNNFSRYGWRTKNPGDPGSSYGGSKARSENEGLDCLANEVSEIEAGDLRDDRPASSSATVLDTKRSPTEPLLGDGKPTDQATDRCAFVKTSTGETKGGGDPSAGPSSTTKGANTSTTKTGCCSCFRVPKKRWSDVDSVQMSEVYTPCPACGGDEREEPNASESERKRLESLELHDSPACLATVSKGRSPLMKHRNVLIVESELEFAGGAKVRTGSPTVDKAATSKKKPPPDPLTTVKRRDNGSKATQSPKKRLSTPVFRSKRSNGGNVSEASESTGNKSNVKAKATNAINNNNSGLNRRSAPPSTATEATEATEEYEMADDAVSLNGGGGDLLSTHSEPSAAALIDPKQRIRVNGREEFPAERNNGTSNGNGNHAGEKHLTTSVTVANIKEHRERRTSNGRPFYARPTIAGSEREGTIPAGVTVPATTTTTINTIPSRRTPDGTNIYYLCDYHPKRNHHELDDGAYNPLWTTKGFTQTFHFWKENRRQQSTPLNAFLTYVTLPWWSIAKGTRRRELMDLVKRDLLNRIS</sequence>
<evidence type="ECO:0000313" key="2">
    <source>
        <dbReference type="EnsemblMetazoa" id="ACUA005074-PA"/>
    </source>
</evidence>
<dbReference type="EnsemblMetazoa" id="ACUA005074-RA">
    <property type="protein sequence ID" value="ACUA005074-PA"/>
    <property type="gene ID" value="ACUA005074"/>
</dbReference>
<dbReference type="PANTHER" id="PTHR21477:SF13">
    <property type="entry name" value="KIAA0930"/>
    <property type="match status" value="1"/>
</dbReference>
<dbReference type="Proteomes" id="UP000075883">
    <property type="component" value="Unassembled WGS sequence"/>
</dbReference>
<feature type="compositionally biased region" description="Low complexity" evidence="1">
    <location>
        <begin position="390"/>
        <end position="402"/>
    </location>
</feature>
<feature type="compositionally biased region" description="Polar residues" evidence="1">
    <location>
        <begin position="547"/>
        <end position="563"/>
    </location>
</feature>
<dbReference type="EMBL" id="AXCM01006417">
    <property type="status" value="NOT_ANNOTATED_CDS"/>
    <property type="molecule type" value="Genomic_DNA"/>
</dbReference>
<feature type="compositionally biased region" description="Low complexity" evidence="1">
    <location>
        <begin position="564"/>
        <end position="594"/>
    </location>
</feature>
<dbReference type="Pfam" id="PF09741">
    <property type="entry name" value="DUF2045"/>
    <property type="match status" value="1"/>
</dbReference>
<dbReference type="AlphaFoldDB" id="A0A182LYJ9"/>
<organism evidence="2 3">
    <name type="scientific">Anopheles culicifacies</name>
    <dbReference type="NCBI Taxonomy" id="139723"/>
    <lineage>
        <taxon>Eukaryota</taxon>
        <taxon>Metazoa</taxon>
        <taxon>Ecdysozoa</taxon>
        <taxon>Arthropoda</taxon>
        <taxon>Hexapoda</taxon>
        <taxon>Insecta</taxon>
        <taxon>Pterygota</taxon>
        <taxon>Neoptera</taxon>
        <taxon>Endopterygota</taxon>
        <taxon>Diptera</taxon>
        <taxon>Nematocera</taxon>
        <taxon>Culicoidea</taxon>
        <taxon>Culicidae</taxon>
        <taxon>Anophelinae</taxon>
        <taxon>Anopheles</taxon>
        <taxon>culicifacies species complex</taxon>
    </lineage>
</organism>
<reference evidence="2" key="2">
    <citation type="submission" date="2020-05" db="UniProtKB">
        <authorList>
            <consortium name="EnsemblMetazoa"/>
        </authorList>
    </citation>
    <scope>IDENTIFICATION</scope>
    <source>
        <strain evidence="2">A-37</strain>
    </source>
</reference>
<evidence type="ECO:0000313" key="3">
    <source>
        <dbReference type="Proteomes" id="UP000075883"/>
    </source>
</evidence>
<name>A0A182LYJ9_9DIPT</name>
<feature type="region of interest" description="Disordered" evidence="1">
    <location>
        <begin position="431"/>
        <end position="456"/>
    </location>
</feature>
<keyword evidence="3" id="KW-1185">Reference proteome</keyword>
<dbReference type="InterPro" id="IPR019141">
    <property type="entry name" value="DUF2045"/>
</dbReference>
<evidence type="ECO:0000256" key="1">
    <source>
        <dbReference type="SAM" id="MobiDB-lite"/>
    </source>
</evidence>
<proteinExistence type="predicted"/>
<feature type="compositionally biased region" description="Basic and acidic residues" evidence="1">
    <location>
        <begin position="446"/>
        <end position="456"/>
    </location>
</feature>
<protein>
    <submittedName>
        <fullName evidence="2">Uncharacterized protein</fullName>
    </submittedName>
</protein>
<dbReference type="STRING" id="139723.A0A182LYJ9"/>